<dbReference type="AlphaFoldDB" id="A0A3E0WAK8"/>
<gene>
    <name evidence="9" type="ORF">B7R25_06625</name>
</gene>
<dbReference type="PANTHER" id="PTHR32322">
    <property type="entry name" value="INNER MEMBRANE TRANSPORTER"/>
    <property type="match status" value="1"/>
</dbReference>
<evidence type="ECO:0000313" key="9">
    <source>
        <dbReference type="EMBL" id="RFA27417.1"/>
    </source>
</evidence>
<protein>
    <submittedName>
        <fullName evidence="9">EamA family transporter</fullName>
    </submittedName>
</protein>
<feature type="transmembrane region" description="Helical" evidence="7">
    <location>
        <begin position="91"/>
        <end position="111"/>
    </location>
</feature>
<organism evidence="9 10">
    <name type="scientific">Subtercola boreus</name>
    <dbReference type="NCBI Taxonomy" id="120213"/>
    <lineage>
        <taxon>Bacteria</taxon>
        <taxon>Bacillati</taxon>
        <taxon>Actinomycetota</taxon>
        <taxon>Actinomycetes</taxon>
        <taxon>Micrococcales</taxon>
        <taxon>Microbacteriaceae</taxon>
        <taxon>Subtercola</taxon>
    </lineage>
</organism>
<name>A0A3E0WAK8_9MICO</name>
<proteinExistence type="inferred from homology"/>
<feature type="transmembrane region" description="Helical" evidence="7">
    <location>
        <begin position="117"/>
        <end position="137"/>
    </location>
</feature>
<feature type="transmembrane region" description="Helical" evidence="7">
    <location>
        <begin position="268"/>
        <end position="286"/>
    </location>
</feature>
<evidence type="ECO:0000259" key="8">
    <source>
        <dbReference type="Pfam" id="PF00892"/>
    </source>
</evidence>
<dbReference type="InterPro" id="IPR000620">
    <property type="entry name" value="EamA_dom"/>
</dbReference>
<keyword evidence="4 7" id="KW-1133">Transmembrane helix</keyword>
<feature type="domain" description="EamA" evidence="8">
    <location>
        <begin position="31"/>
        <end position="162"/>
    </location>
</feature>
<dbReference type="PANTHER" id="PTHR32322:SF2">
    <property type="entry name" value="EAMA DOMAIN-CONTAINING PROTEIN"/>
    <property type="match status" value="1"/>
</dbReference>
<comment type="subcellular location">
    <subcellularLocation>
        <location evidence="1">Membrane</location>
        <topology evidence="1">Multi-pass membrane protein</topology>
    </subcellularLocation>
</comment>
<feature type="transmembrane region" description="Helical" evidence="7">
    <location>
        <begin position="32"/>
        <end position="53"/>
    </location>
</feature>
<dbReference type="InterPro" id="IPR050638">
    <property type="entry name" value="AA-Vitamin_Transporters"/>
</dbReference>
<evidence type="ECO:0000256" key="6">
    <source>
        <dbReference type="SAM" id="MobiDB-lite"/>
    </source>
</evidence>
<keyword evidence="3 7" id="KW-0812">Transmembrane</keyword>
<reference evidence="9 10" key="1">
    <citation type="submission" date="2017-04" db="EMBL/GenBank/DDBJ databases">
        <title>Comparative genome analysis of Subtercola boreus.</title>
        <authorList>
            <person name="Cho Y.-J."/>
            <person name="Cho A."/>
            <person name="Kim O.-S."/>
            <person name="Lee J.-I."/>
        </authorList>
    </citation>
    <scope>NUCLEOTIDE SEQUENCE [LARGE SCALE GENOMIC DNA]</scope>
    <source>
        <strain evidence="9 10">P28004</strain>
    </source>
</reference>
<feature type="transmembrane region" description="Helical" evidence="7">
    <location>
        <begin position="149"/>
        <end position="171"/>
    </location>
</feature>
<dbReference type="RefSeq" id="WP_367302607.1">
    <property type="nucleotide sequence ID" value="NZ_NBXC01000014.1"/>
</dbReference>
<feature type="transmembrane region" description="Helical" evidence="7">
    <location>
        <begin position="237"/>
        <end position="256"/>
    </location>
</feature>
<evidence type="ECO:0000256" key="3">
    <source>
        <dbReference type="ARBA" id="ARBA00022692"/>
    </source>
</evidence>
<dbReference type="GO" id="GO:0016020">
    <property type="term" value="C:membrane"/>
    <property type="evidence" value="ECO:0007669"/>
    <property type="project" value="UniProtKB-SubCell"/>
</dbReference>
<dbReference type="Proteomes" id="UP000257080">
    <property type="component" value="Unassembled WGS sequence"/>
</dbReference>
<feature type="transmembrane region" description="Helical" evidence="7">
    <location>
        <begin position="59"/>
        <end position="79"/>
    </location>
</feature>
<feature type="transmembrane region" description="Helical" evidence="7">
    <location>
        <begin position="205"/>
        <end position="225"/>
    </location>
</feature>
<feature type="transmembrane region" description="Helical" evidence="7">
    <location>
        <begin position="177"/>
        <end position="198"/>
    </location>
</feature>
<keyword evidence="5 7" id="KW-0472">Membrane</keyword>
<feature type="region of interest" description="Disordered" evidence="6">
    <location>
        <begin position="315"/>
        <end position="338"/>
    </location>
</feature>
<dbReference type="InterPro" id="IPR037185">
    <property type="entry name" value="EmrE-like"/>
</dbReference>
<dbReference type="EMBL" id="NBXE01000019">
    <property type="protein sequence ID" value="RFA27417.1"/>
    <property type="molecule type" value="Genomic_DNA"/>
</dbReference>
<evidence type="ECO:0000313" key="10">
    <source>
        <dbReference type="Proteomes" id="UP000257080"/>
    </source>
</evidence>
<dbReference type="Pfam" id="PF00892">
    <property type="entry name" value="EamA"/>
    <property type="match status" value="2"/>
</dbReference>
<feature type="region of interest" description="Disordered" evidence="6">
    <location>
        <begin position="1"/>
        <end position="22"/>
    </location>
</feature>
<comment type="caution">
    <text evidence="9">The sequence shown here is derived from an EMBL/GenBank/DDBJ whole genome shotgun (WGS) entry which is preliminary data.</text>
</comment>
<feature type="compositionally biased region" description="Basic and acidic residues" evidence="6">
    <location>
        <begin position="320"/>
        <end position="338"/>
    </location>
</feature>
<sequence>MSHNSSAIDGSAHPLSAGSPPPTTGRRMPGGLLFGFLGVLSFSFTLPFTRVAVSTLDPLFVGAGRAVVAAVLSAIVLAVIRPRRPRGTEWVRLLVVAAGVVAGFPLLTSFAMHSAPASHGAVVIGVLPAATAVVAVLRGGERPTRRFWIASLAGLAAVVVFVAVSGGGFSGLQPSDLLLLAAVVLAAIGYAEGALLARELGSWQIICWALVLTLPVMVPLTLLGASHGPLVAGASGWVAFAYVSVVSQFLGFFVWYRGLAIGPISNVSQIQLLQPVLTIVWAALFFGERLDPLVLVAALVVVACAGFAVRARTPRSARPGGERAVRPREPHPDGARPM</sequence>
<evidence type="ECO:0000256" key="2">
    <source>
        <dbReference type="ARBA" id="ARBA00007362"/>
    </source>
</evidence>
<comment type="similarity">
    <text evidence="2">Belongs to the EamA transporter family.</text>
</comment>
<evidence type="ECO:0000256" key="7">
    <source>
        <dbReference type="SAM" id="Phobius"/>
    </source>
</evidence>
<accession>A0A3E0WAK8</accession>
<feature type="domain" description="EamA" evidence="8">
    <location>
        <begin position="175"/>
        <end position="304"/>
    </location>
</feature>
<evidence type="ECO:0000256" key="1">
    <source>
        <dbReference type="ARBA" id="ARBA00004141"/>
    </source>
</evidence>
<feature type="transmembrane region" description="Helical" evidence="7">
    <location>
        <begin position="292"/>
        <end position="309"/>
    </location>
</feature>
<dbReference type="SUPFAM" id="SSF103481">
    <property type="entry name" value="Multidrug resistance efflux transporter EmrE"/>
    <property type="match status" value="2"/>
</dbReference>
<evidence type="ECO:0000256" key="5">
    <source>
        <dbReference type="ARBA" id="ARBA00023136"/>
    </source>
</evidence>
<evidence type="ECO:0000256" key="4">
    <source>
        <dbReference type="ARBA" id="ARBA00022989"/>
    </source>
</evidence>